<evidence type="ECO:0000313" key="10">
    <source>
        <dbReference type="Ensembl" id="ENSJJAP00000007479.1"/>
    </source>
</evidence>
<evidence type="ECO:0000313" key="11">
    <source>
        <dbReference type="Proteomes" id="UP000694385"/>
    </source>
</evidence>
<dbReference type="OMA" id="WVNFKAL"/>
<feature type="transmembrane region" description="Helical" evidence="8">
    <location>
        <begin position="92"/>
        <end position="116"/>
    </location>
</feature>
<evidence type="ECO:0000256" key="2">
    <source>
        <dbReference type="ARBA" id="ARBA00022692"/>
    </source>
</evidence>
<dbReference type="GO" id="GO:0006606">
    <property type="term" value="P:protein import into nucleus"/>
    <property type="evidence" value="ECO:0007669"/>
    <property type="project" value="TreeGrafter"/>
</dbReference>
<sequence length="167" mass="19046">STILGVDEILIGLLGPLLLLLLLFLFCIFLVFRGCAQYTNRSCEECLKNVSCLWCNTDKACLDYPVRKILPPSSLCDLSSARWGVCWVNFKALIITISVLGGAVLLGIAVCCCYCCRRKKSRKADKSDERAMREQEERRARQEERRAEMKSRHDEIRKKYGKHGCAY</sequence>
<feature type="compositionally biased region" description="Basic and acidic residues" evidence="7">
    <location>
        <begin position="125"/>
        <end position="158"/>
    </location>
</feature>
<reference evidence="10" key="2">
    <citation type="submission" date="2025-09" db="UniProtKB">
        <authorList>
            <consortium name="Ensembl"/>
        </authorList>
    </citation>
    <scope>IDENTIFICATION</scope>
</reference>
<feature type="transmembrane region" description="Helical" evidence="8">
    <location>
        <begin position="9"/>
        <end position="32"/>
    </location>
</feature>
<dbReference type="GeneTree" id="ENSGT00390000004977"/>
<dbReference type="Proteomes" id="UP000694385">
    <property type="component" value="Unassembled WGS sequence"/>
</dbReference>
<dbReference type="AlphaFoldDB" id="A0A8C5K9T7"/>
<keyword evidence="11" id="KW-1185">Reference proteome</keyword>
<evidence type="ECO:0000259" key="9">
    <source>
        <dbReference type="SMART" id="SM00423"/>
    </source>
</evidence>
<dbReference type="GO" id="GO:0005737">
    <property type="term" value="C:cytoplasm"/>
    <property type="evidence" value="ECO:0007669"/>
    <property type="project" value="TreeGrafter"/>
</dbReference>
<dbReference type="PANTHER" id="PTHR15191:SF14">
    <property type="entry name" value="PITUITARY TUMOR-TRANSFORMING GENE 1 PROTEIN-INTERACTING PROTEIN"/>
    <property type="match status" value="1"/>
</dbReference>
<proteinExistence type="predicted"/>
<evidence type="ECO:0000256" key="1">
    <source>
        <dbReference type="ARBA" id="ARBA00004479"/>
    </source>
</evidence>
<evidence type="ECO:0000256" key="7">
    <source>
        <dbReference type="SAM" id="MobiDB-lite"/>
    </source>
</evidence>
<evidence type="ECO:0000256" key="8">
    <source>
        <dbReference type="SAM" id="Phobius"/>
    </source>
</evidence>
<comment type="subcellular location">
    <subcellularLocation>
        <location evidence="1">Membrane</location>
        <topology evidence="1">Single-pass type I membrane protein</topology>
    </subcellularLocation>
</comment>
<feature type="domain" description="PSI" evidence="9">
    <location>
        <begin position="34"/>
        <end position="87"/>
    </location>
</feature>
<feature type="region of interest" description="Disordered" evidence="7">
    <location>
        <begin position="125"/>
        <end position="167"/>
    </location>
</feature>
<accession>A0A8C5K9T7</accession>
<dbReference type="GO" id="GO:0005634">
    <property type="term" value="C:nucleus"/>
    <property type="evidence" value="ECO:0007669"/>
    <property type="project" value="TreeGrafter"/>
</dbReference>
<evidence type="ECO:0000256" key="4">
    <source>
        <dbReference type="ARBA" id="ARBA00022989"/>
    </source>
</evidence>
<evidence type="ECO:0000256" key="5">
    <source>
        <dbReference type="ARBA" id="ARBA00023136"/>
    </source>
</evidence>
<keyword evidence="6" id="KW-0325">Glycoprotein</keyword>
<keyword evidence="5 8" id="KW-0472">Membrane</keyword>
<keyword evidence="3" id="KW-0732">Signal</keyword>
<reference evidence="10" key="1">
    <citation type="submission" date="2025-08" db="UniProtKB">
        <authorList>
            <consortium name="Ensembl"/>
        </authorList>
    </citation>
    <scope>IDENTIFICATION</scope>
</reference>
<dbReference type="GO" id="GO:0016020">
    <property type="term" value="C:membrane"/>
    <property type="evidence" value="ECO:0007669"/>
    <property type="project" value="UniProtKB-SubCell"/>
</dbReference>
<keyword evidence="4 8" id="KW-1133">Transmembrane helix</keyword>
<keyword evidence="2 8" id="KW-0812">Transmembrane</keyword>
<evidence type="ECO:0000256" key="3">
    <source>
        <dbReference type="ARBA" id="ARBA00022729"/>
    </source>
</evidence>
<protein>
    <submittedName>
        <fullName evidence="10">Pituitary tumor-transforming 1 interacting protein</fullName>
    </submittedName>
</protein>
<dbReference type="Ensembl" id="ENSJJAT00000013893.1">
    <property type="protein sequence ID" value="ENSJJAP00000007479.1"/>
    <property type="gene ID" value="ENSJJAG00000011874.1"/>
</dbReference>
<dbReference type="InterPro" id="IPR016201">
    <property type="entry name" value="PSI"/>
</dbReference>
<organism evidence="10 11">
    <name type="scientific">Jaculus jaculus</name>
    <name type="common">Lesser Egyptian jerboa</name>
    <dbReference type="NCBI Taxonomy" id="51337"/>
    <lineage>
        <taxon>Eukaryota</taxon>
        <taxon>Metazoa</taxon>
        <taxon>Chordata</taxon>
        <taxon>Craniata</taxon>
        <taxon>Vertebrata</taxon>
        <taxon>Euteleostomi</taxon>
        <taxon>Mammalia</taxon>
        <taxon>Eutheria</taxon>
        <taxon>Euarchontoglires</taxon>
        <taxon>Glires</taxon>
        <taxon>Rodentia</taxon>
        <taxon>Myomorpha</taxon>
        <taxon>Dipodoidea</taxon>
        <taxon>Dipodidae</taxon>
        <taxon>Dipodinae</taxon>
        <taxon>Jaculus</taxon>
    </lineage>
</organism>
<evidence type="ECO:0000256" key="6">
    <source>
        <dbReference type="ARBA" id="ARBA00023180"/>
    </source>
</evidence>
<dbReference type="SMART" id="SM00423">
    <property type="entry name" value="PSI"/>
    <property type="match status" value="1"/>
</dbReference>
<dbReference type="InterPro" id="IPR052304">
    <property type="entry name" value="PTTG1IP"/>
</dbReference>
<dbReference type="PANTHER" id="PTHR15191">
    <property type="entry name" value="PROTEIN CBG20567"/>
    <property type="match status" value="1"/>
</dbReference>
<name>A0A8C5K9T7_JACJA</name>